<gene>
    <name evidence="2" type="ORF">RRG08_058551</name>
</gene>
<evidence type="ECO:0000313" key="3">
    <source>
        <dbReference type="Proteomes" id="UP001283361"/>
    </source>
</evidence>
<evidence type="ECO:0000259" key="1">
    <source>
        <dbReference type="Pfam" id="PF13843"/>
    </source>
</evidence>
<sequence length="97" mass="11002">MMLIPYNLGCVTVDGGATVQQWEDTQPSQYFSLFWTEEWWQHLVIETNRYANDQGPHRKWTPVTVSDLKAFVGLMLGMNILKSNVYSDYGGPPSASS</sequence>
<dbReference type="PANTHER" id="PTHR46599">
    <property type="entry name" value="PIGGYBAC TRANSPOSABLE ELEMENT-DERIVED PROTEIN 4"/>
    <property type="match status" value="1"/>
</dbReference>
<reference evidence="2" key="1">
    <citation type="journal article" date="2023" name="G3 (Bethesda)">
        <title>A reference genome for the long-term kleptoplast-retaining sea slug Elysia crispata morphotype clarki.</title>
        <authorList>
            <person name="Eastman K.E."/>
            <person name="Pendleton A.L."/>
            <person name="Shaikh M.A."/>
            <person name="Suttiyut T."/>
            <person name="Ogas R."/>
            <person name="Tomko P."/>
            <person name="Gavelis G."/>
            <person name="Widhalm J.R."/>
            <person name="Wisecaver J.H."/>
        </authorList>
    </citation>
    <scope>NUCLEOTIDE SEQUENCE</scope>
    <source>
        <strain evidence="2">ECLA1</strain>
    </source>
</reference>
<dbReference type="AlphaFoldDB" id="A0AAE1AF72"/>
<keyword evidence="3" id="KW-1185">Reference proteome</keyword>
<organism evidence="2 3">
    <name type="scientific">Elysia crispata</name>
    <name type="common">lettuce slug</name>
    <dbReference type="NCBI Taxonomy" id="231223"/>
    <lineage>
        <taxon>Eukaryota</taxon>
        <taxon>Metazoa</taxon>
        <taxon>Spiralia</taxon>
        <taxon>Lophotrochozoa</taxon>
        <taxon>Mollusca</taxon>
        <taxon>Gastropoda</taxon>
        <taxon>Heterobranchia</taxon>
        <taxon>Euthyneura</taxon>
        <taxon>Panpulmonata</taxon>
        <taxon>Sacoglossa</taxon>
        <taxon>Placobranchoidea</taxon>
        <taxon>Plakobranchidae</taxon>
        <taxon>Elysia</taxon>
    </lineage>
</organism>
<feature type="domain" description="PiggyBac transposable element-derived protein" evidence="1">
    <location>
        <begin position="27"/>
        <end position="89"/>
    </location>
</feature>
<dbReference type="Proteomes" id="UP001283361">
    <property type="component" value="Unassembled WGS sequence"/>
</dbReference>
<name>A0AAE1AF72_9GAST</name>
<evidence type="ECO:0000313" key="2">
    <source>
        <dbReference type="EMBL" id="KAK3786498.1"/>
    </source>
</evidence>
<proteinExistence type="predicted"/>
<accession>A0AAE1AF72</accession>
<dbReference type="PANTHER" id="PTHR46599:SF3">
    <property type="entry name" value="PIGGYBAC TRANSPOSABLE ELEMENT-DERIVED PROTEIN 4"/>
    <property type="match status" value="1"/>
</dbReference>
<dbReference type="EMBL" id="JAWDGP010001963">
    <property type="protein sequence ID" value="KAK3786498.1"/>
    <property type="molecule type" value="Genomic_DNA"/>
</dbReference>
<dbReference type="InterPro" id="IPR029526">
    <property type="entry name" value="PGBD"/>
</dbReference>
<comment type="caution">
    <text evidence="2">The sequence shown here is derived from an EMBL/GenBank/DDBJ whole genome shotgun (WGS) entry which is preliminary data.</text>
</comment>
<protein>
    <recommendedName>
        <fullName evidence="1">PiggyBac transposable element-derived protein domain-containing protein</fullName>
    </recommendedName>
</protein>
<dbReference type="Pfam" id="PF13843">
    <property type="entry name" value="DDE_Tnp_1_7"/>
    <property type="match status" value="1"/>
</dbReference>